<keyword evidence="3" id="KW-1185">Reference proteome</keyword>
<name>A0ABW2UB78_9BACT</name>
<dbReference type="PANTHER" id="PTHR43690:SF17">
    <property type="entry name" value="PROTEIN YHJJ"/>
    <property type="match status" value="1"/>
</dbReference>
<dbReference type="Pfam" id="PF05193">
    <property type="entry name" value="Peptidase_M16_C"/>
    <property type="match status" value="1"/>
</dbReference>
<accession>A0ABW2UB78</accession>
<gene>
    <name evidence="2" type="ORF">ACFQT0_25060</name>
</gene>
<dbReference type="InterPro" id="IPR011249">
    <property type="entry name" value="Metalloenz_LuxS/M16"/>
</dbReference>
<comment type="caution">
    <text evidence="2">The sequence shown here is derived from an EMBL/GenBank/DDBJ whole genome shotgun (WGS) entry which is preliminary data.</text>
</comment>
<feature type="domain" description="Peptidase M16 C-terminal" evidence="1">
    <location>
        <begin position="40"/>
        <end position="210"/>
    </location>
</feature>
<dbReference type="PANTHER" id="PTHR43690">
    <property type="entry name" value="NARDILYSIN"/>
    <property type="match status" value="1"/>
</dbReference>
<dbReference type="Proteomes" id="UP001596513">
    <property type="component" value="Unassembled WGS sequence"/>
</dbReference>
<dbReference type="InterPro" id="IPR050626">
    <property type="entry name" value="Peptidase_M16"/>
</dbReference>
<dbReference type="SUPFAM" id="SSF63411">
    <property type="entry name" value="LuxS/MPP-like metallohydrolase"/>
    <property type="match status" value="2"/>
</dbReference>
<dbReference type="Gene3D" id="3.30.830.10">
    <property type="entry name" value="Metalloenzyme, LuxS/M16 peptidase-like"/>
    <property type="match status" value="2"/>
</dbReference>
<proteinExistence type="predicted"/>
<dbReference type="InterPro" id="IPR007863">
    <property type="entry name" value="Peptidase_M16_C"/>
</dbReference>
<protein>
    <submittedName>
        <fullName evidence="2">M16 family metallopeptidase</fullName>
    </submittedName>
</protein>
<evidence type="ECO:0000313" key="2">
    <source>
        <dbReference type="EMBL" id="MFC7670269.1"/>
    </source>
</evidence>
<evidence type="ECO:0000313" key="3">
    <source>
        <dbReference type="Proteomes" id="UP001596513"/>
    </source>
</evidence>
<evidence type="ECO:0000259" key="1">
    <source>
        <dbReference type="Pfam" id="PF05193"/>
    </source>
</evidence>
<sequence>MDSDFRKQYEALNAALYPTHPYGTQTTIGTIEHLQNPSITEIKKYFGQYYVPNNVALCLSGDLDYDATIRLIDKYFGTLPTKPVPAFNAPVEKPLSAPLVREVVGPQAENVMLGFRLPGKATRDGVRLRMLDKILTNGQAGLIDLDLNQQQKVLQATSFTDLNTDYSTHVIYGNPRQGQKLDEVKSLLLAELAKVKAGNFPDWLIPAIINNDKLERTKSYESNEARASAMYEAFIQRVDWKDYLQQQETFASITKEEIVKFANDNYGENYVTVYKRTGTDPNKVKVVKPAITPVPANRDAASTYYKQITAMQARRWSRCLLTIRRTFSRRPSSPACRCFIPGTPKTACSTCTTSWMWAPTTTRAGAWPPITCSTSGPVSTRRRSCSRSSTNWAARLA</sequence>
<organism evidence="2 3">
    <name type="scientific">Hymenobacter humi</name>
    <dbReference type="NCBI Taxonomy" id="1411620"/>
    <lineage>
        <taxon>Bacteria</taxon>
        <taxon>Pseudomonadati</taxon>
        <taxon>Bacteroidota</taxon>
        <taxon>Cytophagia</taxon>
        <taxon>Cytophagales</taxon>
        <taxon>Hymenobacteraceae</taxon>
        <taxon>Hymenobacter</taxon>
    </lineage>
</organism>
<reference evidence="3" key="1">
    <citation type="journal article" date="2019" name="Int. J. Syst. Evol. Microbiol.">
        <title>The Global Catalogue of Microorganisms (GCM) 10K type strain sequencing project: providing services to taxonomists for standard genome sequencing and annotation.</title>
        <authorList>
            <consortium name="The Broad Institute Genomics Platform"/>
            <consortium name="The Broad Institute Genome Sequencing Center for Infectious Disease"/>
            <person name="Wu L."/>
            <person name="Ma J."/>
        </authorList>
    </citation>
    <scope>NUCLEOTIDE SEQUENCE [LARGE SCALE GENOMIC DNA]</scope>
    <source>
        <strain evidence="3">JCM 19635</strain>
    </source>
</reference>
<dbReference type="RefSeq" id="WP_380205727.1">
    <property type="nucleotide sequence ID" value="NZ_JBHTEK010000001.1"/>
</dbReference>
<dbReference type="EMBL" id="JBHTEK010000001">
    <property type="protein sequence ID" value="MFC7670269.1"/>
    <property type="molecule type" value="Genomic_DNA"/>
</dbReference>